<proteinExistence type="predicted"/>
<dbReference type="RefSeq" id="XP_954198.1">
    <property type="nucleotide sequence ID" value="XM_949105.1"/>
</dbReference>
<dbReference type="EMBL" id="CR940347">
    <property type="protein sequence ID" value="CAI73521.1"/>
    <property type="molecule type" value="Genomic_DNA"/>
</dbReference>
<dbReference type="VEuPathDB" id="PiroplasmaDB:TA20195"/>
<feature type="compositionally biased region" description="Polar residues" evidence="1">
    <location>
        <begin position="415"/>
        <end position="428"/>
    </location>
</feature>
<accession>Q4UHB8</accession>
<feature type="compositionally biased region" description="Basic residues" evidence="1">
    <location>
        <begin position="1"/>
        <end position="12"/>
    </location>
</feature>
<dbReference type="InterPro" id="IPR011989">
    <property type="entry name" value="ARM-like"/>
</dbReference>
<gene>
    <name evidence="2" type="ORF">TA20195</name>
</gene>
<feature type="compositionally biased region" description="Acidic residues" evidence="1">
    <location>
        <begin position="487"/>
        <end position="496"/>
    </location>
</feature>
<dbReference type="Gene3D" id="1.25.10.10">
    <property type="entry name" value="Leucine-rich Repeat Variant"/>
    <property type="match status" value="1"/>
</dbReference>
<dbReference type="KEGG" id="tan:TA20195"/>
<organism evidence="2 3">
    <name type="scientific">Theileria annulata</name>
    <dbReference type="NCBI Taxonomy" id="5874"/>
    <lineage>
        <taxon>Eukaryota</taxon>
        <taxon>Sar</taxon>
        <taxon>Alveolata</taxon>
        <taxon>Apicomplexa</taxon>
        <taxon>Aconoidasida</taxon>
        <taxon>Piroplasmida</taxon>
        <taxon>Theileriidae</taxon>
        <taxon>Theileria</taxon>
    </lineage>
</organism>
<feature type="compositionally biased region" description="Basic and acidic residues" evidence="1">
    <location>
        <begin position="442"/>
        <end position="452"/>
    </location>
</feature>
<dbReference type="AlphaFoldDB" id="Q4UHB8"/>
<evidence type="ECO:0000256" key="1">
    <source>
        <dbReference type="SAM" id="MobiDB-lite"/>
    </source>
</evidence>
<evidence type="ECO:0000313" key="2">
    <source>
        <dbReference type="EMBL" id="CAI73521.1"/>
    </source>
</evidence>
<protein>
    <recommendedName>
        <fullName evidence="4">TOG domain-containing protein</fullName>
    </recommendedName>
</protein>
<feature type="compositionally biased region" description="Polar residues" evidence="1">
    <location>
        <begin position="389"/>
        <end position="399"/>
    </location>
</feature>
<feature type="compositionally biased region" description="Polar residues" evidence="1">
    <location>
        <begin position="466"/>
        <end position="479"/>
    </location>
</feature>
<dbReference type="InParanoid" id="Q4UHB8"/>
<dbReference type="OrthoDB" id="366435at2759"/>
<feature type="compositionally biased region" description="Low complexity" evidence="1">
    <location>
        <begin position="547"/>
        <end position="556"/>
    </location>
</feature>
<evidence type="ECO:0000313" key="3">
    <source>
        <dbReference type="Proteomes" id="UP000001950"/>
    </source>
</evidence>
<dbReference type="eggNOG" id="KOG2933">
    <property type="taxonomic scope" value="Eukaryota"/>
</dbReference>
<dbReference type="STRING" id="5874.Q4UHB8"/>
<sequence>MCYKFLIKKIRSQRSMESIKSEGRMDADDKPRRKTKSSDKDKSKSKDKSSSKDKDKSKSKEKPSKDDGILKSKEKSLKDKESSKSKEKQTSKDEGILKTKEKSSKDDGILKSKEKSLKDKESSKSKEKQTSKDEGILKTKEKSSKDDGILKSKEKSLKDKESSKSKEKQTSKDEGILKTKEKSSKDDGILKSKEKSLKDKESSKSKEKQTSKDEGILKTEEKSSKDEEKKKTKLRRKSSLKDRTVENKSEKVDLELPKVKKPVVKVNNFDDVPISGLKGAAKKSWWEMDGSVPDEYTNVPHVNDPIEAKPINKVDKPSVRIGGSVEIHSKTQNLGNVVKFGTYIRQDKPSHIDEEKDEETLKRGRTLKGLISRNQDLNDTAISNTSYRTANSNMSSFSGELNHEPIAKAPPFQFGVSSRKSEPQNNSGFGSGFKDYLSPSESKVEEHKKQEQQEDDTAEPNEEPQRNNISPMPTGNTRPTEPKFDERPEDDNDEVNEAPQTTDNSPRPSLDTPIKPKFDERPEDDNESQPISRPSRPTVVPPREPARSGPASAARSKFAIPVPVKRGGGPMHARAAPVPKTPEDLIKDLMQKISKLEEKKYNEHTKLQKEFVQAILKNPDVLASLEDDLVIKTAIIISEVAGTNRTNLSRSSLICLGIMFEQAPLTLAPLITDTITLCCKKGVSSSPELLIVASNFCLAKICLYSNECKVIQQLVSSYRSNKTYQIMTLNALVVMMDRLGPDVLKLKYIVGIVDVAVKGIASGGVPARTAGRNILGMLKEYSKLDQYLHACKATEIDIKIVKASVLKYDENDKNEFVDKYCKDLEL</sequence>
<feature type="region of interest" description="Disordered" evidence="1">
    <location>
        <begin position="1"/>
        <end position="253"/>
    </location>
</feature>
<dbReference type="GeneID" id="3864230"/>
<reference evidence="2 3" key="1">
    <citation type="journal article" date="2005" name="Science">
        <title>Genome of the host-cell transforming parasite Theileria annulata compared with T. parva.</title>
        <authorList>
            <person name="Pain A."/>
            <person name="Renauld H."/>
            <person name="Berriman M."/>
            <person name="Murphy L."/>
            <person name="Yeats C.A."/>
            <person name="Weir W."/>
            <person name="Kerhornou A."/>
            <person name="Aslett M."/>
            <person name="Bishop R."/>
            <person name="Bouchier C."/>
            <person name="Cochet M."/>
            <person name="Coulson R.M.R."/>
            <person name="Cronin A."/>
            <person name="de Villiers E.P."/>
            <person name="Fraser A."/>
            <person name="Fosker N."/>
            <person name="Gardner M."/>
            <person name="Goble A."/>
            <person name="Griffiths-Jones S."/>
            <person name="Harris D.E."/>
            <person name="Katzer F."/>
            <person name="Larke N."/>
            <person name="Lord A."/>
            <person name="Maser P."/>
            <person name="McKellar S."/>
            <person name="Mooney P."/>
            <person name="Morton F."/>
            <person name="Nene V."/>
            <person name="O'Neil S."/>
            <person name="Price C."/>
            <person name="Quail M.A."/>
            <person name="Rabbinowitsch E."/>
            <person name="Rawlings N.D."/>
            <person name="Rutter S."/>
            <person name="Saunders D."/>
            <person name="Seeger K."/>
            <person name="Shah T."/>
            <person name="Squares R."/>
            <person name="Squares S."/>
            <person name="Tivey A."/>
            <person name="Walker A.R."/>
            <person name="Woodward J."/>
            <person name="Dobbelaere D.A.E."/>
            <person name="Langsley G."/>
            <person name="Rajandream M.A."/>
            <person name="McKeever D."/>
            <person name="Shiels B."/>
            <person name="Tait A."/>
            <person name="Barrell B.G."/>
            <person name="Hall N."/>
        </authorList>
    </citation>
    <scope>NUCLEOTIDE SEQUENCE [LARGE SCALE GENOMIC DNA]</scope>
    <source>
        <strain evidence="3">Ankara</strain>
    </source>
</reference>
<dbReference type="Proteomes" id="UP000001950">
    <property type="component" value="Chromosome 1"/>
</dbReference>
<feature type="compositionally biased region" description="Basic and acidic residues" evidence="1">
    <location>
        <begin position="17"/>
        <end position="230"/>
    </location>
</feature>
<feature type="region of interest" description="Disordered" evidence="1">
    <location>
        <begin position="389"/>
        <end position="557"/>
    </location>
</feature>
<keyword evidence="3" id="KW-1185">Reference proteome</keyword>
<feature type="compositionally biased region" description="Basic and acidic residues" evidence="1">
    <location>
        <begin position="239"/>
        <end position="253"/>
    </location>
</feature>
<name>Q4UHB8_THEAN</name>
<evidence type="ECO:0008006" key="4">
    <source>
        <dbReference type="Google" id="ProtNLM"/>
    </source>
</evidence>
<feature type="compositionally biased region" description="Polar residues" evidence="1">
    <location>
        <begin position="498"/>
        <end position="507"/>
    </location>
</feature>
<feature type="compositionally biased region" description="Acidic residues" evidence="1">
    <location>
        <begin position="453"/>
        <end position="462"/>
    </location>
</feature>
<dbReference type="OMA" id="IVASNFC"/>